<accession>A0A2S9PQ06</accession>
<feature type="region of interest" description="Disordered" evidence="6">
    <location>
        <begin position="328"/>
        <end position="397"/>
    </location>
</feature>
<feature type="active site" description="Charge relay system" evidence="5">
    <location>
        <position position="108"/>
    </location>
</feature>
<feature type="transmembrane region" description="Helical" evidence="7">
    <location>
        <begin position="397"/>
        <end position="418"/>
    </location>
</feature>
<dbReference type="EMBL" id="PVLV01000501">
    <property type="protein sequence ID" value="PRH76427.1"/>
    <property type="molecule type" value="Genomic_DNA"/>
</dbReference>
<sequence length="424" mass="43298">MTPVTSGVRGLRVRNRVLPGVAAAAVCIGGVSGTANAAEPVSDPQARQWYLDAMHVDEIWKRSTGAGITVAVVDGGVNPSTSSLKGQVLPGKDFSGVEGDETDDMDGHGTSMAELIAGTGKGGGLQGLAPGAKIIPYRVADRVAEKRYGKVNTEGLAQAVQAAAGSDAQIINVSMGSEYVDDDLLEAIKGARAKGKLVFASNGNEAKKGNKPSYPAYYRETVAVAATNSEGRVADFSTHSDRTDIAAPGADMPGWCDGSLTQYCIRQGTSASSALASATAALIWSKHPDWTGNQVLRVMFESAGRGENWKPGSISKYVGHGVVRPNAHLTRGLGKPGDPDVSPDTGERVGGKPAAATPKPSEGSAEKPESGSPSDKPALAGSTGTAQTADAGDSDTGYLIGGAVAAVALLGGAGLFVARRRRNT</sequence>
<dbReference type="InterPro" id="IPR015500">
    <property type="entry name" value="Peptidase_S8_subtilisin-rel"/>
</dbReference>
<keyword evidence="2 5" id="KW-0645">Protease</keyword>
<feature type="active site" description="Charge relay system" evidence="5">
    <location>
        <position position="270"/>
    </location>
</feature>
<dbReference type="InterPro" id="IPR000209">
    <property type="entry name" value="Peptidase_S8/S53_dom"/>
</dbReference>
<evidence type="ECO:0000259" key="9">
    <source>
        <dbReference type="Pfam" id="PF00082"/>
    </source>
</evidence>
<proteinExistence type="inferred from homology"/>
<evidence type="ECO:0000256" key="3">
    <source>
        <dbReference type="ARBA" id="ARBA00022801"/>
    </source>
</evidence>
<dbReference type="InterPro" id="IPR036852">
    <property type="entry name" value="Peptidase_S8/S53_dom_sf"/>
</dbReference>
<protein>
    <submittedName>
        <fullName evidence="10">Serine protease</fullName>
    </submittedName>
</protein>
<dbReference type="Proteomes" id="UP000239322">
    <property type="component" value="Unassembled WGS sequence"/>
</dbReference>
<feature type="domain" description="Peptidase S8/S53" evidence="9">
    <location>
        <begin position="65"/>
        <end position="321"/>
    </location>
</feature>
<dbReference type="GO" id="GO:0006508">
    <property type="term" value="P:proteolysis"/>
    <property type="evidence" value="ECO:0007669"/>
    <property type="project" value="UniProtKB-KW"/>
</dbReference>
<evidence type="ECO:0000256" key="1">
    <source>
        <dbReference type="ARBA" id="ARBA00011073"/>
    </source>
</evidence>
<keyword evidence="7" id="KW-1133">Transmembrane helix</keyword>
<dbReference type="PROSITE" id="PS51892">
    <property type="entry name" value="SUBTILASE"/>
    <property type="match status" value="1"/>
</dbReference>
<keyword evidence="8" id="KW-0732">Signal</keyword>
<evidence type="ECO:0000256" key="6">
    <source>
        <dbReference type="SAM" id="MobiDB-lite"/>
    </source>
</evidence>
<dbReference type="PANTHER" id="PTHR43399:SF4">
    <property type="entry name" value="CELL WALL-ASSOCIATED PROTEASE"/>
    <property type="match status" value="1"/>
</dbReference>
<dbReference type="NCBIfam" id="TIGR01167">
    <property type="entry name" value="LPXTG_anchor"/>
    <property type="match status" value="1"/>
</dbReference>
<keyword evidence="11" id="KW-1185">Reference proteome</keyword>
<keyword evidence="7" id="KW-0812">Transmembrane</keyword>
<dbReference type="Pfam" id="PF00082">
    <property type="entry name" value="Peptidase_S8"/>
    <property type="match status" value="1"/>
</dbReference>
<evidence type="ECO:0000256" key="2">
    <source>
        <dbReference type="ARBA" id="ARBA00022670"/>
    </source>
</evidence>
<dbReference type="SUPFAM" id="SSF52743">
    <property type="entry name" value="Subtilisin-like"/>
    <property type="match status" value="1"/>
</dbReference>
<comment type="caution">
    <text evidence="10">The sequence shown here is derived from an EMBL/GenBank/DDBJ whole genome shotgun (WGS) entry which is preliminary data.</text>
</comment>
<evidence type="ECO:0000256" key="7">
    <source>
        <dbReference type="SAM" id="Phobius"/>
    </source>
</evidence>
<evidence type="ECO:0000313" key="11">
    <source>
        <dbReference type="Proteomes" id="UP000239322"/>
    </source>
</evidence>
<evidence type="ECO:0000256" key="4">
    <source>
        <dbReference type="ARBA" id="ARBA00022825"/>
    </source>
</evidence>
<reference evidence="10 11" key="1">
    <citation type="submission" date="2018-03" db="EMBL/GenBank/DDBJ databases">
        <title>Novel Streptomyces sp. from soil.</title>
        <authorList>
            <person name="Tan G.Y.A."/>
            <person name="Lee Z.Y."/>
        </authorList>
    </citation>
    <scope>NUCLEOTIDE SEQUENCE [LARGE SCALE GENOMIC DNA]</scope>
    <source>
        <strain evidence="10 11">ST5x</strain>
    </source>
</reference>
<evidence type="ECO:0000313" key="10">
    <source>
        <dbReference type="EMBL" id="PRH76427.1"/>
    </source>
</evidence>
<dbReference type="GO" id="GO:0004252">
    <property type="term" value="F:serine-type endopeptidase activity"/>
    <property type="evidence" value="ECO:0007669"/>
    <property type="project" value="UniProtKB-UniRule"/>
</dbReference>
<dbReference type="PRINTS" id="PR00723">
    <property type="entry name" value="SUBTILISIN"/>
</dbReference>
<name>A0A2S9PQ06_9ACTN</name>
<dbReference type="AlphaFoldDB" id="A0A2S9PQ06"/>
<keyword evidence="7" id="KW-0472">Membrane</keyword>
<keyword evidence="3 5" id="KW-0378">Hydrolase</keyword>
<gene>
    <name evidence="10" type="ORF">C6N75_25715</name>
</gene>
<feature type="active site" description="Charge relay system" evidence="5">
    <location>
        <position position="74"/>
    </location>
</feature>
<evidence type="ECO:0000256" key="8">
    <source>
        <dbReference type="SAM" id="SignalP"/>
    </source>
</evidence>
<feature type="chain" id="PRO_5015739815" evidence="8">
    <location>
        <begin position="38"/>
        <end position="424"/>
    </location>
</feature>
<keyword evidence="4 5" id="KW-0720">Serine protease</keyword>
<dbReference type="PANTHER" id="PTHR43399">
    <property type="entry name" value="SUBTILISIN-RELATED"/>
    <property type="match status" value="1"/>
</dbReference>
<comment type="similarity">
    <text evidence="1 5">Belongs to the peptidase S8 family.</text>
</comment>
<evidence type="ECO:0000256" key="5">
    <source>
        <dbReference type="PROSITE-ProRule" id="PRU01240"/>
    </source>
</evidence>
<dbReference type="Gene3D" id="3.40.50.200">
    <property type="entry name" value="Peptidase S8/S53 domain"/>
    <property type="match status" value="1"/>
</dbReference>
<feature type="signal peptide" evidence="8">
    <location>
        <begin position="1"/>
        <end position="37"/>
    </location>
</feature>
<organism evidence="10 11">
    <name type="scientific">Streptomyces solincola</name>
    <dbReference type="NCBI Taxonomy" id="2100817"/>
    <lineage>
        <taxon>Bacteria</taxon>
        <taxon>Bacillati</taxon>
        <taxon>Actinomycetota</taxon>
        <taxon>Actinomycetes</taxon>
        <taxon>Kitasatosporales</taxon>
        <taxon>Streptomycetaceae</taxon>
        <taxon>Streptomyces</taxon>
    </lineage>
</organism>
<dbReference type="OrthoDB" id="9798386at2"/>
<dbReference type="InterPro" id="IPR051048">
    <property type="entry name" value="Peptidase_S8/S53_subtilisin"/>
</dbReference>